<evidence type="ECO:0000256" key="4">
    <source>
        <dbReference type="ARBA" id="ARBA00022475"/>
    </source>
</evidence>
<dbReference type="PRINTS" id="PR00164">
    <property type="entry name" value="ABC2TRNSPORT"/>
</dbReference>
<feature type="transmembrane region" description="Helical" evidence="9">
    <location>
        <begin position="245"/>
        <end position="264"/>
    </location>
</feature>
<dbReference type="EMBL" id="JAFGIX010000028">
    <property type="protein sequence ID" value="MBN1572778.1"/>
    <property type="molecule type" value="Genomic_DNA"/>
</dbReference>
<evidence type="ECO:0000313" key="12">
    <source>
        <dbReference type="Proteomes" id="UP000809273"/>
    </source>
</evidence>
<proteinExistence type="inferred from homology"/>
<dbReference type="Proteomes" id="UP000809273">
    <property type="component" value="Unassembled WGS sequence"/>
</dbReference>
<keyword evidence="3 9" id="KW-0813">Transport</keyword>
<organism evidence="11 12">
    <name type="scientific">Candidatus Zymogenus saltonus</name>
    <dbReference type="NCBI Taxonomy" id="2844893"/>
    <lineage>
        <taxon>Bacteria</taxon>
        <taxon>Deltaproteobacteria</taxon>
        <taxon>Candidatus Zymogenia</taxon>
        <taxon>Candidatus Zymogeniales</taxon>
        <taxon>Candidatus Zymogenaceae</taxon>
        <taxon>Candidatus Zymogenus</taxon>
    </lineage>
</organism>
<feature type="transmembrane region" description="Helical" evidence="9">
    <location>
        <begin position="82"/>
        <end position="100"/>
    </location>
</feature>
<dbReference type="GO" id="GO:0015920">
    <property type="term" value="P:lipopolysaccharide transport"/>
    <property type="evidence" value="ECO:0007669"/>
    <property type="project" value="TreeGrafter"/>
</dbReference>
<evidence type="ECO:0000256" key="5">
    <source>
        <dbReference type="ARBA" id="ARBA00022519"/>
    </source>
</evidence>
<evidence type="ECO:0000259" key="10">
    <source>
        <dbReference type="PROSITE" id="PS51012"/>
    </source>
</evidence>
<keyword evidence="4 9" id="KW-1003">Cell membrane</keyword>
<feature type="transmembrane region" description="Helical" evidence="9">
    <location>
        <begin position="155"/>
        <end position="177"/>
    </location>
</feature>
<evidence type="ECO:0000256" key="8">
    <source>
        <dbReference type="ARBA" id="ARBA00023136"/>
    </source>
</evidence>
<keyword evidence="7 9" id="KW-1133">Transmembrane helix</keyword>
<feature type="transmembrane region" description="Helical" evidence="9">
    <location>
        <begin position="47"/>
        <end position="70"/>
    </location>
</feature>
<keyword evidence="5" id="KW-0997">Cell inner membrane</keyword>
<evidence type="ECO:0000256" key="3">
    <source>
        <dbReference type="ARBA" id="ARBA00022448"/>
    </source>
</evidence>
<evidence type="ECO:0000256" key="9">
    <source>
        <dbReference type="RuleBase" id="RU361157"/>
    </source>
</evidence>
<gene>
    <name evidence="11" type="ORF">JW984_06225</name>
</gene>
<dbReference type="GO" id="GO:0043190">
    <property type="term" value="C:ATP-binding cassette (ABC) transporter complex"/>
    <property type="evidence" value="ECO:0007669"/>
    <property type="project" value="InterPro"/>
</dbReference>
<dbReference type="AlphaFoldDB" id="A0A9D8PNU8"/>
<evidence type="ECO:0000256" key="2">
    <source>
        <dbReference type="ARBA" id="ARBA00007783"/>
    </source>
</evidence>
<dbReference type="PANTHER" id="PTHR30413">
    <property type="entry name" value="INNER MEMBRANE TRANSPORT PERMEASE"/>
    <property type="match status" value="1"/>
</dbReference>
<protein>
    <recommendedName>
        <fullName evidence="9">Transport permease protein</fullName>
    </recommendedName>
</protein>
<feature type="transmembrane region" description="Helical" evidence="9">
    <location>
        <begin position="189"/>
        <end position="209"/>
    </location>
</feature>
<evidence type="ECO:0000256" key="1">
    <source>
        <dbReference type="ARBA" id="ARBA00004429"/>
    </source>
</evidence>
<keyword evidence="8 9" id="KW-0472">Membrane</keyword>
<evidence type="ECO:0000256" key="7">
    <source>
        <dbReference type="ARBA" id="ARBA00022989"/>
    </source>
</evidence>
<keyword evidence="6 9" id="KW-0812">Transmembrane</keyword>
<evidence type="ECO:0000256" key="6">
    <source>
        <dbReference type="ARBA" id="ARBA00022692"/>
    </source>
</evidence>
<dbReference type="Pfam" id="PF01061">
    <property type="entry name" value="ABC2_membrane"/>
    <property type="match status" value="1"/>
</dbReference>
<dbReference type="InterPro" id="IPR000412">
    <property type="entry name" value="ABC_2_transport"/>
</dbReference>
<comment type="caution">
    <text evidence="11">The sequence shown here is derived from an EMBL/GenBank/DDBJ whole genome shotgun (WGS) entry which is preliminary data.</text>
</comment>
<dbReference type="GO" id="GO:0140359">
    <property type="term" value="F:ABC-type transporter activity"/>
    <property type="evidence" value="ECO:0007669"/>
    <property type="project" value="InterPro"/>
</dbReference>
<feature type="domain" description="ABC transmembrane type-2" evidence="10">
    <location>
        <begin position="48"/>
        <end position="271"/>
    </location>
</feature>
<name>A0A9D8PNU8_9DELT</name>
<feature type="transmembrane region" description="Helical" evidence="9">
    <location>
        <begin position="121"/>
        <end position="149"/>
    </location>
</feature>
<dbReference type="InterPro" id="IPR013525">
    <property type="entry name" value="ABC2_TM"/>
</dbReference>
<reference evidence="11" key="2">
    <citation type="submission" date="2021-01" db="EMBL/GenBank/DDBJ databases">
        <authorList>
            <person name="Hahn C.R."/>
            <person name="Youssef N.H."/>
            <person name="Elshahed M."/>
        </authorList>
    </citation>
    <scope>NUCLEOTIDE SEQUENCE</scope>
    <source>
        <strain evidence="11">Zod_Metabat.24</strain>
    </source>
</reference>
<sequence length="275" mass="31165">MNDKSPCSRAVYIHEDARENRGGLSRFFTLLRILVNRELKGRYRRSILGPVWAVIQPLLYLLIFMFIRGVLDIPSDGIPYPLFAYSALVPWTLFSGGITRSSMSITQNKAIINKVSVSKELFPIISVSAVVIDFLISLALLFLMMFFFKVPVGRFVLWVPIITILIILLSVGISLGFTALGTYKDDFRFALPFLMQVWMLASPVIYPVGKVPAKWQLFYKLNPMVGLIEGFRNALIKNAAPDFGLLWVSLAAIVGVWIVAWPLFRYLSRYFSDVL</sequence>
<comment type="similarity">
    <text evidence="2 9">Belongs to the ABC-2 integral membrane protein family.</text>
</comment>
<comment type="subcellular location">
    <subcellularLocation>
        <location evidence="1">Cell inner membrane</location>
        <topology evidence="1">Multi-pass membrane protein</topology>
    </subcellularLocation>
    <subcellularLocation>
        <location evidence="9">Cell membrane</location>
        <topology evidence="9">Multi-pass membrane protein</topology>
    </subcellularLocation>
</comment>
<dbReference type="InterPro" id="IPR047817">
    <property type="entry name" value="ABC2_TM_bact-type"/>
</dbReference>
<dbReference type="PANTHER" id="PTHR30413:SF8">
    <property type="entry name" value="TRANSPORT PERMEASE PROTEIN"/>
    <property type="match status" value="1"/>
</dbReference>
<dbReference type="PROSITE" id="PS51012">
    <property type="entry name" value="ABC_TM2"/>
    <property type="match status" value="1"/>
</dbReference>
<accession>A0A9D8PNU8</accession>
<reference evidence="11" key="1">
    <citation type="journal article" date="2021" name="Environ. Microbiol.">
        <title>Genomic characterization of three novel Desulfobacterota classes expand the metabolic and phylogenetic diversity of the phylum.</title>
        <authorList>
            <person name="Murphy C.L."/>
            <person name="Biggerstaff J."/>
            <person name="Eichhorn A."/>
            <person name="Ewing E."/>
            <person name="Shahan R."/>
            <person name="Soriano D."/>
            <person name="Stewart S."/>
            <person name="VanMol K."/>
            <person name="Walker R."/>
            <person name="Walters P."/>
            <person name="Elshahed M.S."/>
            <person name="Youssef N.H."/>
        </authorList>
    </citation>
    <scope>NUCLEOTIDE SEQUENCE</scope>
    <source>
        <strain evidence="11">Zod_Metabat.24</strain>
    </source>
</reference>
<evidence type="ECO:0000313" key="11">
    <source>
        <dbReference type="EMBL" id="MBN1572778.1"/>
    </source>
</evidence>